<name>A0A7S4FBI6_CHRCT</name>
<dbReference type="PANTHER" id="PTHR31118:SF12">
    <property type="entry name" value="CYCLASE-LIKE PROTEIN 2"/>
    <property type="match status" value="1"/>
</dbReference>
<protein>
    <recommendedName>
        <fullName evidence="3">Cyclase</fullName>
    </recommendedName>
</protein>
<dbReference type="InterPro" id="IPR037175">
    <property type="entry name" value="KFase_sf"/>
</dbReference>
<dbReference type="AlphaFoldDB" id="A0A7S4FBI6"/>
<reference evidence="2" key="1">
    <citation type="submission" date="2021-01" db="EMBL/GenBank/DDBJ databases">
        <authorList>
            <person name="Corre E."/>
            <person name="Pelletier E."/>
            <person name="Niang G."/>
            <person name="Scheremetjew M."/>
            <person name="Finn R."/>
            <person name="Kale V."/>
            <person name="Holt S."/>
            <person name="Cochrane G."/>
            <person name="Meng A."/>
            <person name="Brown T."/>
            <person name="Cohen L."/>
        </authorList>
    </citation>
    <scope>NUCLEOTIDE SEQUENCE</scope>
    <source>
        <strain evidence="2">CCMP645</strain>
    </source>
</reference>
<dbReference type="InterPro" id="IPR007325">
    <property type="entry name" value="KFase/CYL"/>
</dbReference>
<gene>
    <name evidence="2" type="ORF">PCAR00345_LOCUS37464</name>
</gene>
<dbReference type="EMBL" id="HBIZ01059951">
    <property type="protein sequence ID" value="CAE0784757.1"/>
    <property type="molecule type" value="Transcribed_RNA"/>
</dbReference>
<dbReference type="GO" id="GO:0004061">
    <property type="term" value="F:arylformamidase activity"/>
    <property type="evidence" value="ECO:0007669"/>
    <property type="project" value="InterPro"/>
</dbReference>
<organism evidence="2">
    <name type="scientific">Chrysotila carterae</name>
    <name type="common">Marine alga</name>
    <name type="synonym">Syracosphaera carterae</name>
    <dbReference type="NCBI Taxonomy" id="13221"/>
    <lineage>
        <taxon>Eukaryota</taxon>
        <taxon>Haptista</taxon>
        <taxon>Haptophyta</taxon>
        <taxon>Prymnesiophyceae</taxon>
        <taxon>Isochrysidales</taxon>
        <taxon>Isochrysidaceae</taxon>
        <taxon>Chrysotila</taxon>
    </lineage>
</organism>
<evidence type="ECO:0008006" key="3">
    <source>
        <dbReference type="Google" id="ProtNLM"/>
    </source>
</evidence>
<dbReference type="Gene3D" id="3.50.30.50">
    <property type="entry name" value="Putative cyclase"/>
    <property type="match status" value="1"/>
</dbReference>
<proteinExistence type="inferred from homology"/>
<comment type="similarity">
    <text evidence="1">Belongs to the Cyclase 1 superfamily.</text>
</comment>
<evidence type="ECO:0000256" key="1">
    <source>
        <dbReference type="ARBA" id="ARBA00007865"/>
    </source>
</evidence>
<dbReference type="Pfam" id="PF04199">
    <property type="entry name" value="Cyclase"/>
    <property type="match status" value="1"/>
</dbReference>
<sequence>MTAESAAVACRRCCIDCSFPLSESSTSWPTCRLVERQVILTPETTKEGGARNKQAFTLNGGSGTHIDAPSHFIPHGRTIDALSANELVEIPLAIVDVSSFVKQNNDFSCTLQHILDDEQLSGAIAPGSLVCLRTGWAEERYGKQEYYNYDESAPADAASAVRHMHFPAFGPDAAKFLVRERSIVGIGIDTLSPDSPGVAGFPVHHIVLGSDRFILENLLLPTTIPVQKSIA</sequence>
<dbReference type="PANTHER" id="PTHR31118">
    <property type="entry name" value="CYCLASE-LIKE PROTEIN 2"/>
    <property type="match status" value="1"/>
</dbReference>
<dbReference type="GO" id="GO:0019441">
    <property type="term" value="P:L-tryptophan catabolic process to kynurenine"/>
    <property type="evidence" value="ECO:0007669"/>
    <property type="project" value="InterPro"/>
</dbReference>
<accession>A0A7S4FBI6</accession>
<evidence type="ECO:0000313" key="2">
    <source>
        <dbReference type="EMBL" id="CAE0784757.1"/>
    </source>
</evidence>
<dbReference type="SUPFAM" id="SSF102198">
    <property type="entry name" value="Putative cyclase"/>
    <property type="match status" value="1"/>
</dbReference>